<evidence type="ECO:0000313" key="2">
    <source>
        <dbReference type="EMBL" id="MBW2939389.1"/>
    </source>
</evidence>
<dbReference type="InterPro" id="IPR051532">
    <property type="entry name" value="Ester_Hydrolysis_Enzymes"/>
</dbReference>
<reference evidence="2" key="1">
    <citation type="submission" date="2021-07" db="EMBL/GenBank/DDBJ databases">
        <title>Zhongshania sp. CAU 1632 isolated from seawater.</title>
        <authorList>
            <person name="Kim W."/>
        </authorList>
    </citation>
    <scope>NUCLEOTIDE SEQUENCE</scope>
    <source>
        <strain evidence="2">CAU 1632</strain>
    </source>
</reference>
<dbReference type="PANTHER" id="PTHR30383">
    <property type="entry name" value="THIOESTERASE 1/PROTEASE 1/LYSOPHOSPHOLIPASE L1"/>
    <property type="match status" value="1"/>
</dbReference>
<evidence type="ECO:0000259" key="1">
    <source>
        <dbReference type="Pfam" id="PF13472"/>
    </source>
</evidence>
<dbReference type="CDD" id="cd01822">
    <property type="entry name" value="Lysophospholipase_L1_like"/>
    <property type="match status" value="1"/>
</dbReference>
<dbReference type="RefSeq" id="WP_219041650.1">
    <property type="nucleotide sequence ID" value="NZ_JAHWDQ010000001.1"/>
</dbReference>
<dbReference type="EMBL" id="JAHWDQ010000001">
    <property type="protein sequence ID" value="MBW2939389.1"/>
    <property type="molecule type" value="Genomic_DNA"/>
</dbReference>
<evidence type="ECO:0000313" key="3">
    <source>
        <dbReference type="Proteomes" id="UP001166291"/>
    </source>
</evidence>
<dbReference type="Pfam" id="PF13472">
    <property type="entry name" value="Lipase_GDSL_2"/>
    <property type="match status" value="1"/>
</dbReference>
<dbReference type="Proteomes" id="UP001166291">
    <property type="component" value="Unassembled WGS sequence"/>
</dbReference>
<gene>
    <name evidence="2" type="ORF">KXJ70_01275</name>
</gene>
<proteinExistence type="predicted"/>
<dbReference type="PANTHER" id="PTHR30383:SF24">
    <property type="entry name" value="THIOESTERASE 1_PROTEASE 1_LYSOPHOSPHOLIPASE L1"/>
    <property type="match status" value="1"/>
</dbReference>
<protein>
    <submittedName>
        <fullName evidence="2">Arylesterase</fullName>
    </submittedName>
</protein>
<feature type="domain" description="SGNH hydrolase-type esterase" evidence="1">
    <location>
        <begin position="47"/>
        <end position="205"/>
    </location>
</feature>
<keyword evidence="3" id="KW-1185">Reference proteome</keyword>
<comment type="caution">
    <text evidence="2">The sequence shown here is derived from an EMBL/GenBank/DDBJ whole genome shotgun (WGS) entry which is preliminary data.</text>
</comment>
<organism evidence="2 3">
    <name type="scientific">Zhongshania aquimaris</name>
    <dbReference type="NCBI Taxonomy" id="2857107"/>
    <lineage>
        <taxon>Bacteria</taxon>
        <taxon>Pseudomonadati</taxon>
        <taxon>Pseudomonadota</taxon>
        <taxon>Gammaproteobacteria</taxon>
        <taxon>Cellvibrionales</taxon>
        <taxon>Spongiibacteraceae</taxon>
        <taxon>Zhongshania</taxon>
    </lineage>
</organism>
<dbReference type="InterPro" id="IPR013830">
    <property type="entry name" value="SGNH_hydro"/>
</dbReference>
<name>A0ABS6VMX7_9GAMM</name>
<accession>A0ABS6VMX7</accession>
<sequence length="220" mass="24124">MMKFISLIYSRGINRLLRTTLLTSLISLVICVPAAYADDPSQHKILILGDSISAAYGMRQQEGWVQLLQNDLEDSVTIINASVSGETTAGGLQRLPPLLKEHKPSIVIIELGGNDGLRGYPILSIRKNLHALITQSANTGAQVLLLGMKIPPNYGKRYTDAFEQNYVQLADKLKVPLVPFILESIAGRRKLMQSDGIHPTADAQALIVQNVLPSLRDMLD</sequence>